<dbReference type="InterPro" id="IPR023610">
    <property type="entry name" value="PInositol-4/5-P-5/4-kinase"/>
</dbReference>
<comment type="caution">
    <text evidence="3">The sequence shown here is derived from an EMBL/GenBank/DDBJ whole genome shotgun (WGS) entry which is preliminary data.</text>
</comment>
<protein>
    <recommendedName>
        <fullName evidence="2">PIPK domain-containing protein</fullName>
    </recommendedName>
</protein>
<dbReference type="InterPro" id="IPR002498">
    <property type="entry name" value="PInositol-4-P-4/5-kinase_core"/>
</dbReference>
<dbReference type="EMBL" id="CAUYUJ010010746">
    <property type="protein sequence ID" value="CAK0830160.1"/>
    <property type="molecule type" value="Genomic_DNA"/>
</dbReference>
<dbReference type="PANTHER" id="PTHR23086:SF8">
    <property type="entry name" value="PHOSPHATIDYLINOSITOL 5-PHOSPHATE 4-KINASE, ISOFORM A"/>
    <property type="match status" value="1"/>
</dbReference>
<dbReference type="SUPFAM" id="SSF56104">
    <property type="entry name" value="SAICAR synthase-like"/>
    <property type="match status" value="1"/>
</dbReference>
<dbReference type="Proteomes" id="UP001189429">
    <property type="component" value="Unassembled WGS sequence"/>
</dbReference>
<keyword evidence="1" id="KW-0808">Transferase</keyword>
<evidence type="ECO:0000313" key="3">
    <source>
        <dbReference type="EMBL" id="CAK0830160.1"/>
    </source>
</evidence>
<keyword evidence="1" id="KW-0547">Nucleotide-binding</keyword>
<dbReference type="InterPro" id="IPR027483">
    <property type="entry name" value="PInositol-4-P-4/5-kinase_C_sf"/>
</dbReference>
<name>A0ABN9SE05_9DINO</name>
<dbReference type="PANTHER" id="PTHR23086">
    <property type="entry name" value="PHOSPHATIDYLINOSITOL-4-PHOSPHATE 5-KINASE"/>
    <property type="match status" value="1"/>
</dbReference>
<dbReference type="Pfam" id="PF01504">
    <property type="entry name" value="PIP5K"/>
    <property type="match status" value="2"/>
</dbReference>
<organism evidence="3 4">
    <name type="scientific">Prorocentrum cordatum</name>
    <dbReference type="NCBI Taxonomy" id="2364126"/>
    <lineage>
        <taxon>Eukaryota</taxon>
        <taxon>Sar</taxon>
        <taxon>Alveolata</taxon>
        <taxon>Dinophyceae</taxon>
        <taxon>Prorocentrales</taxon>
        <taxon>Prorocentraceae</taxon>
        <taxon>Prorocentrum</taxon>
    </lineage>
</organism>
<dbReference type="Gene3D" id="3.30.800.10">
    <property type="entry name" value="Phosphatidylinositol Phosphate Kinase II Beta"/>
    <property type="match status" value="1"/>
</dbReference>
<keyword evidence="4" id="KW-1185">Reference proteome</keyword>
<keyword evidence="1" id="KW-0418">Kinase</keyword>
<dbReference type="InterPro" id="IPR027484">
    <property type="entry name" value="PInositol-4-P-5-kinase_N"/>
</dbReference>
<dbReference type="PROSITE" id="PS51455">
    <property type="entry name" value="PIPK"/>
    <property type="match status" value="1"/>
</dbReference>
<dbReference type="SMART" id="SM00330">
    <property type="entry name" value="PIPKc"/>
    <property type="match status" value="1"/>
</dbReference>
<sequence>MAAEPAAQGVIRPGGLAVLLHGEEVWREMRAAAQVPDTFVNEGWCLDDMHHGGGKGGTLMAQVGSSFIVKELSSGDHQQLLALAGSYAEHVRGGESLLTPIYLHFSDAQTGRSFFVMRNTVGAGPVMELYDLKGCADDKTLVRDGEPIKVVHKRIWNVGMWCGRSSWSDERVKYHNGKMAARDYTVLLRKGEREKVVARVERDVEWLAEHGLMDYSLLVAVKAASSKGLDSNCEDLAQRTFAKPGPDGTDLVVQISIIDFLQKWTAAKRVARIIKAAERNKATVPPGMYGERFRAHVASMIQGEEVRMKATAPKAVAPPAGDVG</sequence>
<evidence type="ECO:0000313" key="4">
    <source>
        <dbReference type="Proteomes" id="UP001189429"/>
    </source>
</evidence>
<dbReference type="Gene3D" id="3.30.810.10">
    <property type="entry name" value="2-Layer Sandwich"/>
    <property type="match status" value="1"/>
</dbReference>
<reference evidence="3" key="1">
    <citation type="submission" date="2023-10" db="EMBL/GenBank/DDBJ databases">
        <authorList>
            <person name="Chen Y."/>
            <person name="Shah S."/>
            <person name="Dougan E. K."/>
            <person name="Thang M."/>
            <person name="Chan C."/>
        </authorList>
    </citation>
    <scope>NUCLEOTIDE SEQUENCE [LARGE SCALE GENOMIC DNA]</scope>
</reference>
<feature type="domain" description="PIPK" evidence="2">
    <location>
        <begin position="1"/>
        <end position="301"/>
    </location>
</feature>
<proteinExistence type="predicted"/>
<evidence type="ECO:0000256" key="1">
    <source>
        <dbReference type="PROSITE-ProRule" id="PRU00781"/>
    </source>
</evidence>
<gene>
    <name evidence="3" type="ORF">PCOR1329_LOCUS28870</name>
</gene>
<keyword evidence="1" id="KW-0067">ATP-binding</keyword>
<evidence type="ECO:0000259" key="2">
    <source>
        <dbReference type="PROSITE" id="PS51455"/>
    </source>
</evidence>
<accession>A0ABN9SE05</accession>